<name>A0A382LHC8_9ZZZZ</name>
<reference evidence="1" key="1">
    <citation type="submission" date="2018-05" db="EMBL/GenBank/DDBJ databases">
        <authorList>
            <person name="Lanie J.A."/>
            <person name="Ng W.-L."/>
            <person name="Kazmierczak K.M."/>
            <person name="Andrzejewski T.M."/>
            <person name="Davidsen T.M."/>
            <person name="Wayne K.J."/>
            <person name="Tettelin H."/>
            <person name="Glass J.I."/>
            <person name="Rusch D."/>
            <person name="Podicherti R."/>
            <person name="Tsui H.-C.T."/>
            <person name="Winkler M.E."/>
        </authorList>
    </citation>
    <scope>NUCLEOTIDE SEQUENCE</scope>
</reference>
<evidence type="ECO:0000313" key="1">
    <source>
        <dbReference type="EMBL" id="SVC34492.1"/>
    </source>
</evidence>
<sequence>MVSKRSIVQADMRRLAKNRRFHSRCYICWKKFGKGFQFHHLWYVEGEPLYSDYGNSSDYRIALAPYIRKSPQQFLLLCRAHHHMVEWAKKMGDV</sequence>
<evidence type="ECO:0008006" key="2">
    <source>
        <dbReference type="Google" id="ProtNLM"/>
    </source>
</evidence>
<accession>A0A382LHC8</accession>
<dbReference type="EMBL" id="UINC01086227">
    <property type="protein sequence ID" value="SVC34492.1"/>
    <property type="molecule type" value="Genomic_DNA"/>
</dbReference>
<protein>
    <recommendedName>
        <fullName evidence="2">HNH nuclease domain-containing protein</fullName>
    </recommendedName>
</protein>
<gene>
    <name evidence="1" type="ORF">METZ01_LOCUS287346</name>
</gene>
<organism evidence="1">
    <name type="scientific">marine metagenome</name>
    <dbReference type="NCBI Taxonomy" id="408172"/>
    <lineage>
        <taxon>unclassified sequences</taxon>
        <taxon>metagenomes</taxon>
        <taxon>ecological metagenomes</taxon>
    </lineage>
</organism>
<dbReference type="AlphaFoldDB" id="A0A382LHC8"/>
<proteinExistence type="predicted"/>
<feature type="non-terminal residue" evidence="1">
    <location>
        <position position="94"/>
    </location>
</feature>